<dbReference type="Pfam" id="PF07872">
    <property type="entry name" value="DUF1659"/>
    <property type="match status" value="1"/>
</dbReference>
<dbReference type="EMBL" id="DNZF01000224">
    <property type="protein sequence ID" value="HBK54337.1"/>
    <property type="molecule type" value="Genomic_DNA"/>
</dbReference>
<gene>
    <name evidence="2" type="ORF">DDZ44_10405</name>
</gene>
<comment type="caution">
    <text evidence="2">The sequence shown here is derived from an EMBL/GenBank/DDBJ whole genome shotgun (WGS) entry which is preliminary data.</text>
</comment>
<name>A0A354Z1J9_9FIRM</name>
<organism evidence="2 3">
    <name type="scientific">Syntrophomonas wolfei</name>
    <dbReference type="NCBI Taxonomy" id="863"/>
    <lineage>
        <taxon>Bacteria</taxon>
        <taxon>Bacillati</taxon>
        <taxon>Bacillota</taxon>
        <taxon>Clostridia</taxon>
        <taxon>Eubacteriales</taxon>
        <taxon>Syntrophomonadaceae</taxon>
        <taxon>Syntrophomonas</taxon>
    </lineage>
</organism>
<evidence type="ECO:0000259" key="1">
    <source>
        <dbReference type="Pfam" id="PF07872"/>
    </source>
</evidence>
<accession>A0A354Z1J9</accession>
<reference evidence="2 3" key="1">
    <citation type="journal article" date="2018" name="Nat. Biotechnol.">
        <title>A standardized bacterial taxonomy based on genome phylogeny substantially revises the tree of life.</title>
        <authorList>
            <person name="Parks D.H."/>
            <person name="Chuvochina M."/>
            <person name="Waite D.W."/>
            <person name="Rinke C."/>
            <person name="Skarshewski A."/>
            <person name="Chaumeil P.A."/>
            <person name="Hugenholtz P."/>
        </authorList>
    </citation>
    <scope>NUCLEOTIDE SEQUENCE [LARGE SCALE GENOMIC DNA]</scope>
    <source>
        <strain evidence="2">UBA10948</strain>
    </source>
</reference>
<evidence type="ECO:0000313" key="2">
    <source>
        <dbReference type="EMBL" id="HBK54337.1"/>
    </source>
</evidence>
<evidence type="ECO:0000313" key="3">
    <source>
        <dbReference type="Proteomes" id="UP000263273"/>
    </source>
</evidence>
<proteinExistence type="predicted"/>
<protein>
    <submittedName>
        <fullName evidence="2">DUF1659 domain-containing protein</fullName>
    </submittedName>
</protein>
<dbReference type="Proteomes" id="UP000263273">
    <property type="component" value="Unassembled WGS sequence"/>
</dbReference>
<feature type="domain" description="DUF1659" evidence="1">
    <location>
        <begin position="2"/>
        <end position="73"/>
    </location>
</feature>
<sequence length="74" mass="7897">MAVTTTSLSSDLVLVMDAGTGASGQPLSKNRIFKNVKTSATNEDVYAVAQTLVGLQSKTNNAIQRRDIVELEEV</sequence>
<dbReference type="AlphaFoldDB" id="A0A354Z1J9"/>
<dbReference type="InterPro" id="IPR012454">
    <property type="entry name" value="DUF1659"/>
</dbReference>
<dbReference type="STRING" id="378794.GCA_001570625_02731"/>
<dbReference type="RefSeq" id="WP_061215135.1">
    <property type="nucleotide sequence ID" value="NZ_DHSN01000026.1"/>
</dbReference>